<feature type="compositionally biased region" description="Low complexity" evidence="1">
    <location>
        <begin position="190"/>
        <end position="204"/>
    </location>
</feature>
<evidence type="ECO:0000256" key="1">
    <source>
        <dbReference type="SAM" id="MobiDB-lite"/>
    </source>
</evidence>
<protein>
    <submittedName>
        <fullName evidence="2">Uncharacterized protein</fullName>
    </submittedName>
</protein>
<feature type="compositionally biased region" description="Acidic residues" evidence="1">
    <location>
        <begin position="399"/>
        <end position="415"/>
    </location>
</feature>
<evidence type="ECO:0000313" key="2">
    <source>
        <dbReference type="EMBL" id="CAE0407806.1"/>
    </source>
</evidence>
<feature type="compositionally biased region" description="Basic and acidic residues" evidence="1">
    <location>
        <begin position="95"/>
        <end position="109"/>
    </location>
</feature>
<accession>A0A7S3P569</accession>
<gene>
    <name evidence="2" type="ORF">ACOF00016_LOCUS5594</name>
</gene>
<reference evidence="2" key="1">
    <citation type="submission" date="2021-01" db="EMBL/GenBank/DDBJ databases">
        <authorList>
            <person name="Corre E."/>
            <person name="Pelletier E."/>
            <person name="Niang G."/>
            <person name="Scheremetjew M."/>
            <person name="Finn R."/>
            <person name="Kale V."/>
            <person name="Holt S."/>
            <person name="Cochrane G."/>
            <person name="Meng A."/>
            <person name="Brown T."/>
            <person name="Cohen L."/>
        </authorList>
    </citation>
    <scope>NUCLEOTIDE SEQUENCE</scope>
    <source>
        <strain evidence="2">CCMP127</strain>
    </source>
</reference>
<feature type="compositionally biased region" description="Polar residues" evidence="1">
    <location>
        <begin position="112"/>
        <end position="135"/>
    </location>
</feature>
<feature type="compositionally biased region" description="Acidic residues" evidence="1">
    <location>
        <begin position="161"/>
        <end position="189"/>
    </location>
</feature>
<proteinExistence type="predicted"/>
<sequence>MELILHHHQPRKKNALRRNLSTLFCVVRRPPSAFEDDLEAAEHESFTTSSSSRTTTATNLIATRRNGDSFHTNGIVYRNRIELMLQQQQQQQKQQAEHRIPPHTPRGEDSSLLPSSYQPDYQKISSWLSKTSSRWTPPPPQEDNDEEEDLEDQTKECDQPNNEEEKEEYWWEIEEEDSDFEEDEEEEDNLSTTESLNSSTWRRPPTTRRDPSLSWLALARSRRFRNRLPSNTRSTANTTQKWCSRNVGLSRDDTMIRVLSEPLGGGDNPSVEAFVVANQQQQQMDKSTTSCVPQRMSSEASSIVSGTSVFSSNDDDDDYSIDTGRSSLSTSFTSYYSSKYYKGGKDTFLAEDILDEVEDYLRDRGLLGDNESYLEELETFWKQQTNRFSSTTSTIFRDGDDEEEASELSDQDEDSVSTPSDLLQVVSSTLRGRPIHHHHGIPTTSGESPTAAGYACDALSRMGSF</sequence>
<dbReference type="EMBL" id="HBIM01006581">
    <property type="protein sequence ID" value="CAE0407806.1"/>
    <property type="molecule type" value="Transcribed_RNA"/>
</dbReference>
<organism evidence="2">
    <name type="scientific">Amphora coffeiformis</name>
    <dbReference type="NCBI Taxonomy" id="265554"/>
    <lineage>
        <taxon>Eukaryota</taxon>
        <taxon>Sar</taxon>
        <taxon>Stramenopiles</taxon>
        <taxon>Ochrophyta</taxon>
        <taxon>Bacillariophyta</taxon>
        <taxon>Bacillariophyceae</taxon>
        <taxon>Bacillariophycidae</taxon>
        <taxon>Thalassiophysales</taxon>
        <taxon>Catenulaceae</taxon>
        <taxon>Amphora</taxon>
    </lineage>
</organism>
<dbReference type="AlphaFoldDB" id="A0A7S3P569"/>
<name>A0A7S3P569_9STRA</name>
<feature type="compositionally biased region" description="Low complexity" evidence="1">
    <location>
        <begin position="46"/>
        <end position="58"/>
    </location>
</feature>
<feature type="region of interest" description="Disordered" evidence="1">
    <location>
        <begin position="40"/>
        <end position="59"/>
    </location>
</feature>
<feature type="compositionally biased region" description="Acidic residues" evidence="1">
    <location>
        <begin position="142"/>
        <end position="151"/>
    </location>
</feature>
<feature type="region of interest" description="Disordered" evidence="1">
    <location>
        <begin position="86"/>
        <end position="213"/>
    </location>
</feature>
<feature type="region of interest" description="Disordered" evidence="1">
    <location>
        <begin position="392"/>
        <end position="420"/>
    </location>
</feature>